<organism evidence="6 7">
    <name type="scientific">Ceutorhynchus assimilis</name>
    <name type="common">cabbage seed weevil</name>
    <dbReference type="NCBI Taxonomy" id="467358"/>
    <lineage>
        <taxon>Eukaryota</taxon>
        <taxon>Metazoa</taxon>
        <taxon>Ecdysozoa</taxon>
        <taxon>Arthropoda</taxon>
        <taxon>Hexapoda</taxon>
        <taxon>Insecta</taxon>
        <taxon>Pterygota</taxon>
        <taxon>Neoptera</taxon>
        <taxon>Endopterygota</taxon>
        <taxon>Coleoptera</taxon>
        <taxon>Polyphaga</taxon>
        <taxon>Cucujiformia</taxon>
        <taxon>Curculionidae</taxon>
        <taxon>Ceutorhynchinae</taxon>
        <taxon>Ceutorhynchus</taxon>
    </lineage>
</organism>
<evidence type="ECO:0000313" key="6">
    <source>
        <dbReference type="EMBL" id="CAH1124550.1"/>
    </source>
</evidence>
<dbReference type="Proteomes" id="UP001152799">
    <property type="component" value="Chromosome 12"/>
</dbReference>
<evidence type="ECO:0008006" key="8">
    <source>
        <dbReference type="Google" id="ProtNLM"/>
    </source>
</evidence>
<evidence type="ECO:0000256" key="1">
    <source>
        <dbReference type="ARBA" id="ARBA00010838"/>
    </source>
</evidence>
<evidence type="ECO:0000313" key="7">
    <source>
        <dbReference type="Proteomes" id="UP001152799"/>
    </source>
</evidence>
<dbReference type="PANTHER" id="PTHR10353">
    <property type="entry name" value="GLYCOSYL HYDROLASE"/>
    <property type="match status" value="1"/>
</dbReference>
<evidence type="ECO:0000256" key="3">
    <source>
        <dbReference type="ARBA" id="ARBA00023295"/>
    </source>
</evidence>
<dbReference type="PANTHER" id="PTHR10353:SF36">
    <property type="entry name" value="LP05116P"/>
    <property type="match status" value="1"/>
</dbReference>
<feature type="chain" id="PRO_5040493844" description="Myrosinase 1-like" evidence="5">
    <location>
        <begin position="18"/>
        <end position="488"/>
    </location>
</feature>
<sequence length="488" mass="56226">MLQLAIIGLSLISSCFGHYELPADLKLGAVTAAFPIEGGWNEGGKGESSWDFIVHNYTDFLVSDLPPEELIAQAKVAADSYHNWREDIRVAKELGLDYYKFSIATTRIIPRGPYNPVNQEGIDYYNNLIDGLLAVGITPVVTMYYYDGSQAASFFYGGFSNPLCVDAMVRYADVLFAAFGDRVKIWDTFQDGYKECKEIYGEFIGNEYEYFPRGEYEYLCGRYLILSHASIYRLYQDKYKAEQNGLVSMTFGLDWYEPADEGAQEAALRAMDFTFGWFASPIINGDYPQRMIDTIAELSEIQNFPQSRLPPFTEEEKVLIKGALDLMVLVHRNTYLVVDHFDDSFPPTAQKDVQITRFIDQEWNDTNSFYTTTPWGFREAVKYVWDNYGQPEIAISHATYGAYEDSLNDDFRIHRLQQFLQEVTRLIHEDGVNIKYFSMWSLIDSFFFQYAYTAKFGLYHVDFNNPARPRTPKQSASYYRTVIETRIP</sequence>
<dbReference type="InterPro" id="IPR017853">
    <property type="entry name" value="GH"/>
</dbReference>
<evidence type="ECO:0000256" key="2">
    <source>
        <dbReference type="ARBA" id="ARBA00022801"/>
    </source>
</evidence>
<name>A0A9P0GM84_9CUCU</name>
<dbReference type="InterPro" id="IPR001360">
    <property type="entry name" value="Glyco_hydro_1"/>
</dbReference>
<keyword evidence="7" id="KW-1185">Reference proteome</keyword>
<proteinExistence type="inferred from homology"/>
<dbReference type="GO" id="GO:0005975">
    <property type="term" value="P:carbohydrate metabolic process"/>
    <property type="evidence" value="ECO:0007669"/>
    <property type="project" value="InterPro"/>
</dbReference>
<dbReference type="PRINTS" id="PR00131">
    <property type="entry name" value="GLHYDRLASE1"/>
</dbReference>
<dbReference type="GO" id="GO:0008422">
    <property type="term" value="F:beta-glucosidase activity"/>
    <property type="evidence" value="ECO:0007669"/>
    <property type="project" value="TreeGrafter"/>
</dbReference>
<gene>
    <name evidence="6" type="ORF">CEUTPL_LOCUS3493</name>
</gene>
<dbReference type="EMBL" id="OU892288">
    <property type="protein sequence ID" value="CAH1124550.1"/>
    <property type="molecule type" value="Genomic_DNA"/>
</dbReference>
<dbReference type="AlphaFoldDB" id="A0A9P0GM84"/>
<dbReference type="Pfam" id="PF00232">
    <property type="entry name" value="Glyco_hydro_1"/>
    <property type="match status" value="1"/>
</dbReference>
<evidence type="ECO:0000256" key="5">
    <source>
        <dbReference type="SAM" id="SignalP"/>
    </source>
</evidence>
<reference evidence="6" key="1">
    <citation type="submission" date="2022-01" db="EMBL/GenBank/DDBJ databases">
        <authorList>
            <person name="King R."/>
        </authorList>
    </citation>
    <scope>NUCLEOTIDE SEQUENCE</scope>
</reference>
<evidence type="ECO:0000256" key="4">
    <source>
        <dbReference type="RuleBase" id="RU003690"/>
    </source>
</evidence>
<protein>
    <recommendedName>
        <fullName evidence="8">Myrosinase 1-like</fullName>
    </recommendedName>
</protein>
<keyword evidence="5" id="KW-0732">Signal</keyword>
<feature type="signal peptide" evidence="5">
    <location>
        <begin position="1"/>
        <end position="17"/>
    </location>
</feature>
<keyword evidence="3" id="KW-0326">Glycosidase</keyword>
<keyword evidence="2" id="KW-0378">Hydrolase</keyword>
<dbReference type="Gene3D" id="3.20.20.80">
    <property type="entry name" value="Glycosidases"/>
    <property type="match status" value="1"/>
</dbReference>
<accession>A0A9P0GM84</accession>
<dbReference type="OrthoDB" id="65569at2759"/>
<comment type="similarity">
    <text evidence="1 4">Belongs to the glycosyl hydrolase 1 family.</text>
</comment>
<dbReference type="SUPFAM" id="SSF51445">
    <property type="entry name" value="(Trans)glycosidases"/>
    <property type="match status" value="1"/>
</dbReference>